<evidence type="ECO:0000313" key="1">
    <source>
        <dbReference type="EMBL" id="KKK78295.1"/>
    </source>
</evidence>
<feature type="non-terminal residue" evidence="1">
    <location>
        <position position="1"/>
    </location>
</feature>
<dbReference type="AlphaFoldDB" id="A0A0F8YWQ0"/>
<sequence>NILRNSIIFALSSLYGAGNSLKMEIGCILGLDNQVLGSRMMV</sequence>
<name>A0A0F8YWQ0_9ZZZZ</name>
<dbReference type="EMBL" id="LAZR01054554">
    <property type="protein sequence ID" value="KKK78295.1"/>
    <property type="molecule type" value="Genomic_DNA"/>
</dbReference>
<proteinExistence type="predicted"/>
<reference evidence="1" key="1">
    <citation type="journal article" date="2015" name="Nature">
        <title>Complex archaea that bridge the gap between prokaryotes and eukaryotes.</title>
        <authorList>
            <person name="Spang A."/>
            <person name="Saw J.H."/>
            <person name="Jorgensen S.L."/>
            <person name="Zaremba-Niedzwiedzka K."/>
            <person name="Martijn J."/>
            <person name="Lind A.E."/>
            <person name="van Eijk R."/>
            <person name="Schleper C."/>
            <person name="Guy L."/>
            <person name="Ettema T.J."/>
        </authorList>
    </citation>
    <scope>NUCLEOTIDE SEQUENCE</scope>
</reference>
<organism evidence="1">
    <name type="scientific">marine sediment metagenome</name>
    <dbReference type="NCBI Taxonomy" id="412755"/>
    <lineage>
        <taxon>unclassified sequences</taxon>
        <taxon>metagenomes</taxon>
        <taxon>ecological metagenomes</taxon>
    </lineage>
</organism>
<gene>
    <name evidence="1" type="ORF">LCGC14_2844980</name>
</gene>
<protein>
    <submittedName>
        <fullName evidence="1">Uncharacterized protein</fullName>
    </submittedName>
</protein>
<accession>A0A0F8YWQ0</accession>
<comment type="caution">
    <text evidence="1">The sequence shown here is derived from an EMBL/GenBank/DDBJ whole genome shotgun (WGS) entry which is preliminary data.</text>
</comment>